<dbReference type="RefSeq" id="WP_284825501.1">
    <property type="nucleotide sequence ID" value="NZ_CP126969.1"/>
</dbReference>
<evidence type="ECO:0000313" key="1">
    <source>
        <dbReference type="EMBL" id="WIM68143.1"/>
    </source>
</evidence>
<dbReference type="Proteomes" id="UP001225598">
    <property type="component" value="Chromosome"/>
</dbReference>
<name>A0ABY8VF59_9CORY</name>
<dbReference type="EMBL" id="CP126969">
    <property type="protein sequence ID" value="WIM68143.1"/>
    <property type="molecule type" value="Genomic_DNA"/>
</dbReference>
<keyword evidence="2" id="KW-1185">Reference proteome</keyword>
<accession>A0ABY8VF59</accession>
<organism evidence="1 2">
    <name type="scientific">Corynebacterium breve</name>
    <dbReference type="NCBI Taxonomy" id="3049799"/>
    <lineage>
        <taxon>Bacteria</taxon>
        <taxon>Bacillati</taxon>
        <taxon>Actinomycetota</taxon>
        <taxon>Actinomycetes</taxon>
        <taxon>Mycobacteriales</taxon>
        <taxon>Corynebacteriaceae</taxon>
        <taxon>Corynebacterium</taxon>
    </lineage>
</organism>
<gene>
    <name evidence="1" type="ORF">QP027_01720</name>
</gene>
<protein>
    <submittedName>
        <fullName evidence="1">Uncharacterized protein</fullName>
    </submittedName>
</protein>
<reference evidence="1 2" key="1">
    <citation type="submission" date="2023-05" db="EMBL/GenBank/DDBJ databases">
        <title>Corynebacterium suedekumii sp. nov. and Corynebacterium breve sp. nov. isolated from raw cow's milk.</title>
        <authorList>
            <person name="Baer M.K."/>
            <person name="Mehl L."/>
            <person name="Hellmuth R."/>
            <person name="Marke G."/>
            <person name="Lipski A."/>
        </authorList>
    </citation>
    <scope>NUCLEOTIDE SEQUENCE [LARGE SCALE GENOMIC DNA]</scope>
    <source>
        <strain evidence="1 2">R4</strain>
    </source>
</reference>
<evidence type="ECO:0000313" key="2">
    <source>
        <dbReference type="Proteomes" id="UP001225598"/>
    </source>
</evidence>
<proteinExistence type="predicted"/>
<sequence length="102" mass="11473">MSQLDADSERIRSLLANHAEMFAQLRDESEQRPPNFSPAAAGAGFALQGDRLALALQRLHEASVRRHQNRLHHFDRLGELNDTIQGTDELNASELRTRGLDE</sequence>